<evidence type="ECO:0000256" key="1">
    <source>
        <dbReference type="SAM" id="SignalP"/>
    </source>
</evidence>
<evidence type="ECO:0000313" key="2">
    <source>
        <dbReference type="EMBL" id="SEH55047.1"/>
    </source>
</evidence>
<dbReference type="Proteomes" id="UP000199634">
    <property type="component" value="Unassembled WGS sequence"/>
</dbReference>
<keyword evidence="1" id="KW-0732">Signal</keyword>
<organism evidence="2 3">
    <name type="scientific">Paenimyroides marinum</name>
    <dbReference type="NCBI Taxonomy" id="1159016"/>
    <lineage>
        <taxon>Bacteria</taxon>
        <taxon>Pseudomonadati</taxon>
        <taxon>Bacteroidota</taxon>
        <taxon>Flavobacteriia</taxon>
        <taxon>Flavobacteriales</taxon>
        <taxon>Flavobacteriaceae</taxon>
        <taxon>Paenimyroides</taxon>
    </lineage>
</organism>
<feature type="signal peptide" evidence="1">
    <location>
        <begin position="1"/>
        <end position="17"/>
    </location>
</feature>
<dbReference type="STRING" id="1159016.SAMN02927937_00153"/>
<dbReference type="EMBL" id="FNXE01000001">
    <property type="protein sequence ID" value="SEH55047.1"/>
    <property type="molecule type" value="Genomic_DNA"/>
</dbReference>
<dbReference type="AlphaFoldDB" id="A0A1H6J7V8"/>
<evidence type="ECO:0008006" key="4">
    <source>
        <dbReference type="Google" id="ProtNLM"/>
    </source>
</evidence>
<reference evidence="3" key="1">
    <citation type="submission" date="2016-10" db="EMBL/GenBank/DDBJ databases">
        <authorList>
            <person name="Varghese N."/>
            <person name="Submissions S."/>
        </authorList>
    </citation>
    <scope>NUCLEOTIDE SEQUENCE [LARGE SCALE GENOMIC DNA]</scope>
    <source>
        <strain evidence="3">CGMCC 1.10825</strain>
    </source>
</reference>
<dbReference type="RefSeq" id="WP_091095322.1">
    <property type="nucleotide sequence ID" value="NZ_FNXE01000001.1"/>
</dbReference>
<protein>
    <recommendedName>
        <fullName evidence="4">Transporter</fullName>
    </recommendedName>
</protein>
<accession>A0A1H6J7V8</accession>
<evidence type="ECO:0000313" key="3">
    <source>
        <dbReference type="Proteomes" id="UP000199634"/>
    </source>
</evidence>
<keyword evidence="3" id="KW-1185">Reference proteome</keyword>
<feature type="chain" id="PRO_5011748653" description="Transporter" evidence="1">
    <location>
        <begin position="18"/>
        <end position="315"/>
    </location>
</feature>
<sequence length="315" mass="35458">MKKLLILFLLLNQTVNAQFKNLLSDQSSLTDAYFLDDCDACGCSASGGSMGFNSMLSEKFIGVRYMYQKYQSRDGVFNNSPWIDENFNTVQLWGRIPVSSKMDVMVLAPYHFLNREKMTDSQSLSGLGDITLLTFYNLHQTQNDTATFHHKILVGGGIKVPTGVFNNKNNGSINPSFQLGTGSWDYNLATEYIVRANNFGLNTTLSYVFKTENHKNYKFGNQFNYGSTLFYTILVDQLQLVPQIGVAGETYQANQEFKEDVPYTKGDIFFGKLGIEAGYRKFSAGINVMLPINQNLTGGRVEADYRLAFNINYIL</sequence>
<name>A0A1H6J7V8_9FLAO</name>
<gene>
    <name evidence="2" type="ORF">SAMN02927937_00153</name>
</gene>
<dbReference type="OrthoDB" id="1405967at2"/>
<proteinExistence type="predicted"/>